<evidence type="ECO:0000313" key="11">
    <source>
        <dbReference type="Proteomes" id="UP000664132"/>
    </source>
</evidence>
<keyword evidence="11" id="KW-1185">Reference proteome</keyword>
<dbReference type="GO" id="GO:0061634">
    <property type="term" value="F:alpha-D-xyloside xylohydrolase"/>
    <property type="evidence" value="ECO:0007669"/>
    <property type="project" value="UniProtKB-EC"/>
</dbReference>
<evidence type="ECO:0000259" key="8">
    <source>
        <dbReference type="Pfam" id="PF13802"/>
    </source>
</evidence>
<dbReference type="SUPFAM" id="SSF74650">
    <property type="entry name" value="Galactose mutarotase-like"/>
    <property type="match status" value="1"/>
</dbReference>
<feature type="domain" description="Glycoside hydrolase family 31 TIM barrel" evidence="7">
    <location>
        <begin position="280"/>
        <end position="597"/>
    </location>
</feature>
<name>A0A8H7W2V0_9HELO</name>
<sequence>MVKFSHGCWHPAQDTLIDWAVEVIKSEAREDNLHFVTCSKPINHRGDSLNNPTLTHNLSSPMDDVLLLSSSHWKAQKSITNGPHFELFPHGQPKSSVKTSQAAPALSIQSGKLKSTVNTDPRAFSIGFEANGEVLTELGWRSVGYVKENTTALHPKANYTDPNKGKRWVTYQLKLAVGAKVFGLGERFGPFQKNGQTVEMWNDDGGTGSELTYKNIPFFLTSAGYGVFVNSPSFISFEIQTERTTRINIAIPGERLEIYLIHGATPKDIIQKYTTITGRPALPPAWTFGLWLSTSFTTNYDEATVNSFLDGMAERDIPTGVFHFDCFWMKGFEWCDFKFDKDMFPDAKGQIKRIKERGMHVCCWINPYIAQESEIFDEGVEGGYYIKRSDGSVWQYDFWQAGMAFVDFTNPAACKWYQQKLQGLIDLGVDSFKTDFGERIPTGDAVYFDGSDPAKMHNFYPYLYNKVTFEVLEKTYGKNNAALFARSATAGVQQFPVHWGGDPFSTFEAMAETLRGGLSLGLCGYGYWAHDIGGFEGNPDPALYKRWIAFGLLSSHSRLHGSGSYRVPWLIDSTEEASAVLRKFVNLKHTLMPYLYSSAIQSHKTGLPMLRAPFLEFPEDRSTWHLDTQYFLGDSLLVAPVFNAEGTVEYYLPKGKWYGLLDDQVREGPGYVVEKHGFDSLPLLLRPGKAVIQGKGGKHVVYDWAAGFRLLINPTDGMNVDVEIPDHENLGQVKAIIKVEVKDSLARLNILKGDVVAGWSVKIAGQQIQKEHLEIEEEGAEDVEIRNGELVVRNAELKSFQIKSV</sequence>
<organism evidence="10 11">
    <name type="scientific">Cadophora malorum</name>
    <dbReference type="NCBI Taxonomy" id="108018"/>
    <lineage>
        <taxon>Eukaryota</taxon>
        <taxon>Fungi</taxon>
        <taxon>Dikarya</taxon>
        <taxon>Ascomycota</taxon>
        <taxon>Pezizomycotina</taxon>
        <taxon>Leotiomycetes</taxon>
        <taxon>Helotiales</taxon>
        <taxon>Ploettnerulaceae</taxon>
        <taxon>Cadophora</taxon>
    </lineage>
</organism>
<evidence type="ECO:0000256" key="3">
    <source>
        <dbReference type="ARBA" id="ARBA00023295"/>
    </source>
</evidence>
<dbReference type="CDD" id="cd06593">
    <property type="entry name" value="GH31_xylosidase_YicI"/>
    <property type="match status" value="1"/>
</dbReference>
<proteinExistence type="inferred from homology"/>
<evidence type="ECO:0000256" key="5">
    <source>
        <dbReference type="ARBA" id="ARBA00066962"/>
    </source>
</evidence>
<protein>
    <recommendedName>
        <fullName evidence="5">alpha-D-xyloside xylohydrolase</fullName>
        <ecNumber evidence="5">3.2.1.177</ecNumber>
    </recommendedName>
</protein>
<dbReference type="EC" id="3.2.1.177" evidence="5"/>
<evidence type="ECO:0000256" key="4">
    <source>
        <dbReference type="ARBA" id="ARBA00052064"/>
    </source>
</evidence>
<dbReference type="Gene3D" id="2.60.40.1180">
    <property type="entry name" value="Golgi alpha-mannosidase II"/>
    <property type="match status" value="1"/>
</dbReference>
<dbReference type="InterPro" id="IPR013780">
    <property type="entry name" value="Glyco_hydro_b"/>
</dbReference>
<evidence type="ECO:0000256" key="1">
    <source>
        <dbReference type="ARBA" id="ARBA00007806"/>
    </source>
</evidence>
<evidence type="ECO:0000259" key="7">
    <source>
        <dbReference type="Pfam" id="PF01055"/>
    </source>
</evidence>
<dbReference type="NCBIfam" id="NF007940">
    <property type="entry name" value="PRK10658.1"/>
    <property type="match status" value="1"/>
</dbReference>
<dbReference type="Pfam" id="PF01055">
    <property type="entry name" value="Glyco_hydro_31_2nd"/>
    <property type="match status" value="1"/>
</dbReference>
<dbReference type="Pfam" id="PF13802">
    <property type="entry name" value="Gal_mutarotas_2"/>
    <property type="match status" value="1"/>
</dbReference>
<dbReference type="SUPFAM" id="SSF51011">
    <property type="entry name" value="Glycosyl hydrolase domain"/>
    <property type="match status" value="1"/>
</dbReference>
<dbReference type="InterPro" id="IPR048395">
    <property type="entry name" value="Glyco_hydro_31_C"/>
</dbReference>
<evidence type="ECO:0000313" key="10">
    <source>
        <dbReference type="EMBL" id="KAG4413097.1"/>
    </source>
</evidence>
<reference evidence="10" key="1">
    <citation type="submission" date="2021-02" db="EMBL/GenBank/DDBJ databases">
        <title>Genome sequence Cadophora malorum strain M34.</title>
        <authorList>
            <person name="Stefanovic E."/>
            <person name="Vu D."/>
            <person name="Scully C."/>
            <person name="Dijksterhuis J."/>
            <person name="Roader J."/>
            <person name="Houbraken J."/>
        </authorList>
    </citation>
    <scope>NUCLEOTIDE SEQUENCE</scope>
    <source>
        <strain evidence="10">M34</strain>
    </source>
</reference>
<dbReference type="Pfam" id="PF21365">
    <property type="entry name" value="Glyco_hydro_31_3rd"/>
    <property type="match status" value="1"/>
</dbReference>
<gene>
    <name evidence="10" type="ORF">IFR04_013781</name>
</gene>
<comment type="similarity">
    <text evidence="1 6">Belongs to the glycosyl hydrolase 31 family.</text>
</comment>
<dbReference type="OrthoDB" id="10070917at2759"/>
<dbReference type="InterPro" id="IPR017853">
    <property type="entry name" value="GH"/>
</dbReference>
<dbReference type="InterPro" id="IPR050985">
    <property type="entry name" value="Alpha-glycosidase_related"/>
</dbReference>
<feature type="domain" description="Glycosyl hydrolase family 31 C-terminal" evidence="9">
    <location>
        <begin position="606"/>
        <end position="689"/>
    </location>
</feature>
<dbReference type="GO" id="GO:0030246">
    <property type="term" value="F:carbohydrate binding"/>
    <property type="evidence" value="ECO:0007669"/>
    <property type="project" value="InterPro"/>
</dbReference>
<dbReference type="InterPro" id="IPR025887">
    <property type="entry name" value="Glyco_hydro_31_N_dom"/>
</dbReference>
<evidence type="ECO:0000256" key="2">
    <source>
        <dbReference type="ARBA" id="ARBA00022801"/>
    </source>
</evidence>
<dbReference type="PANTHER" id="PTHR43053:SF4">
    <property type="entry name" value="MYOGENESIS-REGULATING GLYCOSIDASE"/>
    <property type="match status" value="1"/>
</dbReference>
<dbReference type="AlphaFoldDB" id="A0A8H7W2V0"/>
<dbReference type="PANTHER" id="PTHR43053">
    <property type="entry name" value="GLYCOSIDASE FAMILY 31"/>
    <property type="match status" value="1"/>
</dbReference>
<dbReference type="Proteomes" id="UP000664132">
    <property type="component" value="Unassembled WGS sequence"/>
</dbReference>
<accession>A0A8H7W2V0</accession>
<dbReference type="InterPro" id="IPR011013">
    <property type="entry name" value="Gal_mutarotase_sf_dom"/>
</dbReference>
<dbReference type="CDD" id="cd14752">
    <property type="entry name" value="GH31_N"/>
    <property type="match status" value="1"/>
</dbReference>
<evidence type="ECO:0000259" key="9">
    <source>
        <dbReference type="Pfam" id="PF21365"/>
    </source>
</evidence>
<keyword evidence="2 6" id="KW-0378">Hydrolase</keyword>
<dbReference type="InterPro" id="IPR000322">
    <property type="entry name" value="Glyco_hydro_31_TIM"/>
</dbReference>
<evidence type="ECO:0000256" key="6">
    <source>
        <dbReference type="RuleBase" id="RU361185"/>
    </source>
</evidence>
<keyword evidence="3 6" id="KW-0326">Glycosidase</keyword>
<dbReference type="Gene3D" id="3.20.20.80">
    <property type="entry name" value="Glycosidases"/>
    <property type="match status" value="1"/>
</dbReference>
<dbReference type="GO" id="GO:0005975">
    <property type="term" value="P:carbohydrate metabolic process"/>
    <property type="evidence" value="ECO:0007669"/>
    <property type="project" value="InterPro"/>
</dbReference>
<dbReference type="Gene3D" id="2.60.40.1760">
    <property type="entry name" value="glycosyl hydrolase (family 31)"/>
    <property type="match status" value="1"/>
</dbReference>
<dbReference type="SUPFAM" id="SSF51445">
    <property type="entry name" value="(Trans)glycosidases"/>
    <property type="match status" value="1"/>
</dbReference>
<feature type="domain" description="Glycoside hydrolase family 31 N-terminal" evidence="8">
    <location>
        <begin position="81"/>
        <end position="237"/>
    </location>
</feature>
<dbReference type="FunFam" id="3.20.20.80:FF:000053">
    <property type="entry name" value="Alpha-xylosidase YicI"/>
    <property type="match status" value="1"/>
</dbReference>
<dbReference type="EMBL" id="JAFJYH010000334">
    <property type="protein sequence ID" value="KAG4413097.1"/>
    <property type="molecule type" value="Genomic_DNA"/>
</dbReference>
<comment type="caution">
    <text evidence="10">The sequence shown here is derived from an EMBL/GenBank/DDBJ whole genome shotgun (WGS) entry which is preliminary data.</text>
</comment>
<comment type="catalytic activity">
    <reaction evidence="4">
        <text>Hydrolysis of terminal, non-reducing alpha-D-xylose residues with release of alpha-D-xylose.</text>
        <dbReference type="EC" id="3.2.1.177"/>
    </reaction>
</comment>